<keyword evidence="10" id="KW-0539">Nucleus</keyword>
<dbReference type="InterPro" id="IPR050636">
    <property type="entry name" value="C2H2-ZF_domain-containing"/>
</dbReference>
<evidence type="ECO:0000256" key="9">
    <source>
        <dbReference type="ARBA" id="ARBA00023163"/>
    </source>
</evidence>
<feature type="domain" description="C2H2-type" evidence="13">
    <location>
        <begin position="802"/>
        <end position="829"/>
    </location>
</feature>
<keyword evidence="7" id="KW-0805">Transcription regulation</keyword>
<feature type="domain" description="C2H2-type" evidence="13">
    <location>
        <begin position="416"/>
        <end position="443"/>
    </location>
</feature>
<feature type="region of interest" description="Disordered" evidence="12">
    <location>
        <begin position="205"/>
        <end position="233"/>
    </location>
</feature>
<feature type="domain" description="C2H2-type" evidence="13">
    <location>
        <begin position="350"/>
        <end position="378"/>
    </location>
</feature>
<dbReference type="InterPro" id="IPR013087">
    <property type="entry name" value="Znf_C2H2_type"/>
</dbReference>
<dbReference type="FunFam" id="3.30.160.60:FF:000446">
    <property type="entry name" value="Zinc finger protein"/>
    <property type="match status" value="2"/>
</dbReference>
<dbReference type="Gene3D" id="3.30.160.60">
    <property type="entry name" value="Classic Zinc Finger"/>
    <property type="match status" value="14"/>
</dbReference>
<dbReference type="VEuPathDB" id="VectorBase:AAEL026672"/>
<dbReference type="OMA" id="ERHHLIH"/>
<dbReference type="FunFam" id="3.30.160.60:FF:000100">
    <property type="entry name" value="Zinc finger 45-like"/>
    <property type="match status" value="1"/>
</dbReference>
<name>Q170G8_AEDAE</name>
<dbReference type="FunFam" id="3.30.160.60:FF:000557">
    <property type="entry name" value="zinc finger and SCAN domain-containing protein 29"/>
    <property type="match status" value="1"/>
</dbReference>
<evidence type="ECO:0000259" key="13">
    <source>
        <dbReference type="PROSITE" id="PS50157"/>
    </source>
</evidence>
<dbReference type="PhylomeDB" id="Q170G8"/>
<protein>
    <submittedName>
        <fullName evidence="14">AAEL007921-PA</fullName>
    </submittedName>
</protein>
<dbReference type="Proteomes" id="UP000682892">
    <property type="component" value="Unassembled WGS sequence"/>
</dbReference>
<reference evidence="14" key="2">
    <citation type="journal article" date="2007" name="Science">
        <title>Genome sequence of Aedes aegypti, a major arbovirus vector.</title>
        <authorList>
            <person name="Nene V."/>
            <person name="Wortman J.R."/>
            <person name="Lawson D."/>
            <person name="Haas B."/>
            <person name="Kodira C."/>
            <person name="Tu Z.J."/>
            <person name="Loftus B."/>
            <person name="Xi Z."/>
            <person name="Megy K."/>
            <person name="Grabherr M."/>
            <person name="Ren Q."/>
            <person name="Zdobnov E.M."/>
            <person name="Lobo N.F."/>
            <person name="Campbell K.S."/>
            <person name="Brown S.E."/>
            <person name="Bonaldo M.F."/>
            <person name="Zhu J."/>
            <person name="Sinkins S.P."/>
            <person name="Hogenkamp D.G."/>
            <person name="Amedeo P."/>
            <person name="Arensburger P."/>
            <person name="Atkinson P.W."/>
            <person name="Bidwell S."/>
            <person name="Biedler J."/>
            <person name="Birney E."/>
            <person name="Bruggner R.V."/>
            <person name="Costas J."/>
            <person name="Coy M.R."/>
            <person name="Crabtree J."/>
            <person name="Crawford M."/>
            <person name="Debruyn B."/>
            <person name="Decaprio D."/>
            <person name="Eiglmeier K."/>
            <person name="Eisenstadt E."/>
            <person name="El-Dorry H."/>
            <person name="Gelbart W.M."/>
            <person name="Gomes S.L."/>
            <person name="Hammond M."/>
            <person name="Hannick L.I."/>
            <person name="Hogan J.R."/>
            <person name="Holmes M.H."/>
            <person name="Jaffe D."/>
            <person name="Johnston J.S."/>
            <person name="Kennedy R.C."/>
            <person name="Koo H."/>
            <person name="Kravitz S."/>
            <person name="Kriventseva E.V."/>
            <person name="Kulp D."/>
            <person name="Labutti K."/>
            <person name="Lee E."/>
            <person name="Li S."/>
            <person name="Lovin D.D."/>
            <person name="Mao C."/>
            <person name="Mauceli E."/>
            <person name="Menck C.F."/>
            <person name="Miller J.R."/>
            <person name="Montgomery P."/>
            <person name="Mori A."/>
            <person name="Nascimento A.L."/>
            <person name="Naveira H.F."/>
            <person name="Nusbaum C."/>
            <person name="O'leary S."/>
            <person name="Orvis J."/>
            <person name="Pertea M."/>
            <person name="Quesneville H."/>
            <person name="Reidenbach K.R."/>
            <person name="Rogers Y.H."/>
            <person name="Roth C.W."/>
            <person name="Schneider J.R."/>
            <person name="Schatz M."/>
            <person name="Shumway M."/>
            <person name="Stanke M."/>
            <person name="Stinson E.O."/>
            <person name="Tubio J.M."/>
            <person name="Vanzee J.P."/>
            <person name="Verjovski-Almeida S."/>
            <person name="Werner D."/>
            <person name="White O."/>
            <person name="Wyder S."/>
            <person name="Zeng Q."/>
            <person name="Zhao Q."/>
            <person name="Zhao Y."/>
            <person name="Hill C.A."/>
            <person name="Raikhel A.S."/>
            <person name="Soares M.B."/>
            <person name="Knudson D.L."/>
            <person name="Lee N.H."/>
            <person name="Galagan J."/>
            <person name="Salzberg S.L."/>
            <person name="Paulsen I.T."/>
            <person name="Dimopoulos G."/>
            <person name="Collins F.H."/>
            <person name="Birren B."/>
            <person name="Fraser-Liggett C.M."/>
            <person name="Severson D.W."/>
        </authorList>
    </citation>
    <scope>NUCLEOTIDE SEQUENCE [LARGE SCALE GENOMIC DNA]</scope>
    <source>
        <strain evidence="14">Liverpool</strain>
    </source>
</reference>
<feature type="domain" description="C2H2-type" evidence="13">
    <location>
        <begin position="702"/>
        <end position="729"/>
    </location>
</feature>
<dbReference type="PROSITE" id="PS00028">
    <property type="entry name" value="ZINC_FINGER_C2H2_1"/>
    <property type="match status" value="17"/>
</dbReference>
<feature type="domain" description="C2H2-type" evidence="13">
    <location>
        <begin position="674"/>
        <end position="701"/>
    </location>
</feature>
<dbReference type="SUPFAM" id="SSF57667">
    <property type="entry name" value="beta-beta-alpha zinc fingers"/>
    <property type="match status" value="11"/>
</dbReference>
<dbReference type="GO" id="GO:0008270">
    <property type="term" value="F:zinc ion binding"/>
    <property type="evidence" value="ECO:0007669"/>
    <property type="project" value="UniProtKB-KW"/>
</dbReference>
<reference evidence="14" key="3">
    <citation type="submission" date="2012-09" db="EMBL/GenBank/DDBJ databases">
        <authorList>
            <consortium name="VectorBase"/>
        </authorList>
    </citation>
    <scope>NUCLEOTIDE SEQUENCE</scope>
    <source>
        <strain evidence="14">Liverpool</strain>
    </source>
</reference>
<evidence type="ECO:0000256" key="4">
    <source>
        <dbReference type="ARBA" id="ARBA00022737"/>
    </source>
</evidence>
<evidence type="ECO:0000256" key="3">
    <source>
        <dbReference type="ARBA" id="ARBA00022723"/>
    </source>
</evidence>
<dbReference type="FunFam" id="3.30.160.60:FF:000322">
    <property type="entry name" value="GDNF-inducible zinc finger protein 1"/>
    <property type="match status" value="1"/>
</dbReference>
<evidence type="ECO:0000313" key="14">
    <source>
        <dbReference type="EMBL" id="EAT40332.1"/>
    </source>
</evidence>
<dbReference type="Pfam" id="PF13894">
    <property type="entry name" value="zf-C2H2_4"/>
    <property type="match status" value="1"/>
</dbReference>
<dbReference type="PANTHER" id="PTHR47772">
    <property type="entry name" value="ZINC FINGER PROTEIN 200"/>
    <property type="match status" value="1"/>
</dbReference>
<feature type="domain" description="C2H2-type" evidence="13">
    <location>
        <begin position="646"/>
        <end position="673"/>
    </location>
</feature>
<evidence type="ECO:0000313" key="15">
    <source>
        <dbReference type="Proteomes" id="UP000682892"/>
    </source>
</evidence>
<feature type="domain" description="C2H2-type" evidence="13">
    <location>
        <begin position="730"/>
        <end position="758"/>
    </location>
</feature>
<dbReference type="FunFam" id="3.30.160.60:FF:001442">
    <property type="entry name" value="zinc finger protein 696"/>
    <property type="match status" value="1"/>
</dbReference>
<keyword evidence="8" id="KW-0238">DNA-binding</keyword>
<dbReference type="PROSITE" id="PS50157">
    <property type="entry name" value="ZINC_FINGER_C2H2_2"/>
    <property type="match status" value="18"/>
</dbReference>
<dbReference type="VEuPathDB" id="VectorBase:AAEL025336"/>
<sequence length="946" mass="108942">MPCVVPNCDPKGQCFALRFPQSYLLTKRWKKAIELGSGEALAEDVDLLAAEVCQQHFVEFNDYGEPIVFNSEDTTSNIQEIRLACCGLSRKFTLSDEILSDWEELILGDRSIKELLKSVGGTERSLSADYVEGICQPCLVRLDLVATVTREMSTNAKISSQMESFIKAEKRAWFKSSRSTENDSLQPPASSSIFTPIVELKVEEPGQSENMGSSLTLTSKNSSSLEQIASRTRKNVSKKSVISSTCNDSERSEKKAKASLVNKTCIKKPKRPLTFKDPNKKPKEKVYLRKLNNQKCYICMKMFESSDALQAHLLEHNDTTLVCKECGETCWDFITYNRHLAKHDCNERPFKCKHCYKRFARPNARRIHEADIHNDGKKRIVKRIERAYTCQHCGKSCSSLANLKLHEDAHAGLKKFKCSICDKWFANRSTLERHHRTHTSLKPFVCKICNKSYRLSSFYEQHVKEGCHPSASNKCKLCSSDFRFHQDLVNHTLQEHSDEDVKIYHCKICDQRFIQNRLYYVHMTRHDKIASRKYQCQHCGKPFASAFAVKYHELTHTQKDIYKCSMCPKSFQNASNLNRHYEGIHKGDKKYQCDICEKRFQMPHILATHKRIHTGERPFGCEQCGKRFSDPSTLWRHRKNVPKGKFTCQHCGKQCMSMSFLREHEDAHAGIKRHECKSCGRLFANKNNLERHHLIHTSEKPYKCEVCGKAFRQSPMYKDHLRLHSGETPYGCNGCELRFTSATLLRKHKIRYHGASSAQAQVGLAAPRAQNYCRFCTATFKRHSLLVEHILRAHPNEQVDFFQCQTCEQRFVDKLVFDMHERNHEKNFQCGFCDRAFSSLEALKAHEPMHDGVRGYTCKTCSKTFSHVANLKRHELLHQGIKKHECDFCGKRFAQSNQLHTHRRTHTGEKPYECQMCGKRFADNSTLCKHRKSVCKTSAAVAETGT</sequence>
<evidence type="ECO:0000256" key="5">
    <source>
        <dbReference type="ARBA" id="ARBA00022771"/>
    </source>
</evidence>
<evidence type="ECO:0000256" key="6">
    <source>
        <dbReference type="ARBA" id="ARBA00022833"/>
    </source>
</evidence>
<reference evidence="14" key="1">
    <citation type="submission" date="2005-10" db="EMBL/GenBank/DDBJ databases">
        <authorList>
            <person name="Loftus B.J."/>
            <person name="Nene V.M."/>
            <person name="Hannick L.I."/>
            <person name="Bidwell S."/>
            <person name="Haas B."/>
            <person name="Amedeo P."/>
            <person name="Orvis J."/>
            <person name="Wortman J.R."/>
            <person name="White O.R."/>
            <person name="Salzberg S."/>
            <person name="Shumway M."/>
            <person name="Koo H."/>
            <person name="Zhao Y."/>
            <person name="Holmes M."/>
            <person name="Miller J."/>
            <person name="Schatz M."/>
            <person name="Pop M."/>
            <person name="Pai G."/>
            <person name="Utterback T."/>
            <person name="Rogers Y.-H."/>
            <person name="Kravitz S."/>
            <person name="Fraser C.M."/>
        </authorList>
    </citation>
    <scope>NUCLEOTIDE SEQUENCE</scope>
    <source>
        <strain evidence="14">Liverpool</strain>
    </source>
</reference>
<evidence type="ECO:0000256" key="11">
    <source>
        <dbReference type="PROSITE-ProRule" id="PRU00042"/>
    </source>
</evidence>
<evidence type="ECO:0000256" key="8">
    <source>
        <dbReference type="ARBA" id="ARBA00023125"/>
    </source>
</evidence>
<accession>Q170G8</accession>
<keyword evidence="5 11" id="KW-0863">Zinc-finger</keyword>
<feature type="domain" description="C2H2-type" evidence="13">
    <location>
        <begin position="884"/>
        <end position="911"/>
    </location>
</feature>
<feature type="domain" description="C2H2-type" evidence="13">
    <location>
        <begin position="912"/>
        <end position="934"/>
    </location>
</feature>
<evidence type="ECO:0000256" key="10">
    <source>
        <dbReference type="ARBA" id="ARBA00023242"/>
    </source>
</evidence>
<proteinExistence type="inferred from homology"/>
<dbReference type="FunFam" id="3.30.160.60:FF:000512">
    <property type="entry name" value="zinc finger protein 197 isoform X1"/>
    <property type="match status" value="1"/>
</dbReference>
<dbReference type="GO" id="GO:0048729">
    <property type="term" value="P:tissue morphogenesis"/>
    <property type="evidence" value="ECO:0007669"/>
    <property type="project" value="UniProtKB-ARBA"/>
</dbReference>
<keyword evidence="3" id="KW-0479">Metal-binding</keyword>
<feature type="domain" description="C2H2-type" evidence="13">
    <location>
        <begin position="444"/>
        <end position="473"/>
    </location>
</feature>
<dbReference type="HOGENOM" id="CLU_013641_0_0_1"/>
<feature type="domain" description="C2H2-type" evidence="13">
    <location>
        <begin position="591"/>
        <end position="618"/>
    </location>
</feature>
<gene>
    <name evidence="14" type="ORF">AaeL_AAEL007921</name>
</gene>
<dbReference type="eggNOG" id="KOG1721">
    <property type="taxonomic scope" value="Eukaryota"/>
</dbReference>
<dbReference type="FunFam" id="3.30.160.60:FF:000624">
    <property type="entry name" value="zinc finger protein 697"/>
    <property type="match status" value="1"/>
</dbReference>
<feature type="domain" description="C2H2-type" evidence="13">
    <location>
        <begin position="562"/>
        <end position="590"/>
    </location>
</feature>
<dbReference type="Pfam" id="PF00096">
    <property type="entry name" value="zf-C2H2"/>
    <property type="match status" value="9"/>
</dbReference>
<dbReference type="SMART" id="SM00355">
    <property type="entry name" value="ZnF_C2H2"/>
    <property type="match status" value="22"/>
</dbReference>
<feature type="domain" description="C2H2-type" evidence="13">
    <location>
        <begin position="534"/>
        <end position="561"/>
    </location>
</feature>
<feature type="domain" description="C2H2-type" evidence="13">
    <location>
        <begin position="771"/>
        <end position="799"/>
    </location>
</feature>
<comment type="subcellular location">
    <subcellularLocation>
        <location evidence="1">Nucleus</location>
    </subcellularLocation>
</comment>
<dbReference type="PaxDb" id="7159-AAEL007921-PA"/>
<feature type="domain" description="C2H2-type" evidence="13">
    <location>
        <begin position="619"/>
        <end position="647"/>
    </location>
</feature>
<keyword evidence="9" id="KW-0804">Transcription</keyword>
<keyword evidence="4" id="KW-0677">Repeat</keyword>
<organism evidence="14 15">
    <name type="scientific">Aedes aegypti</name>
    <name type="common">Yellowfever mosquito</name>
    <name type="synonym">Culex aegypti</name>
    <dbReference type="NCBI Taxonomy" id="7159"/>
    <lineage>
        <taxon>Eukaryota</taxon>
        <taxon>Metazoa</taxon>
        <taxon>Ecdysozoa</taxon>
        <taxon>Arthropoda</taxon>
        <taxon>Hexapoda</taxon>
        <taxon>Insecta</taxon>
        <taxon>Pterygota</taxon>
        <taxon>Neoptera</taxon>
        <taxon>Endopterygota</taxon>
        <taxon>Diptera</taxon>
        <taxon>Nematocera</taxon>
        <taxon>Culicoidea</taxon>
        <taxon>Culicidae</taxon>
        <taxon>Culicinae</taxon>
        <taxon>Aedini</taxon>
        <taxon>Aedes</taxon>
        <taxon>Stegomyia</taxon>
    </lineage>
</organism>
<dbReference type="GO" id="GO:0048598">
    <property type="term" value="P:embryonic morphogenesis"/>
    <property type="evidence" value="ECO:0007669"/>
    <property type="project" value="UniProtKB-ARBA"/>
</dbReference>
<dbReference type="PANTHER" id="PTHR47772:SF15">
    <property type="entry name" value="REDUCED EXPRESSION 2-RELATED"/>
    <property type="match status" value="1"/>
</dbReference>
<feature type="domain" description="C2H2-type" evidence="13">
    <location>
        <begin position="856"/>
        <end position="883"/>
    </location>
</feature>
<dbReference type="GO" id="GO:0003677">
    <property type="term" value="F:DNA binding"/>
    <property type="evidence" value="ECO:0007669"/>
    <property type="project" value="UniProtKB-KW"/>
</dbReference>
<feature type="domain" description="C2H2-type" evidence="13">
    <location>
        <begin position="828"/>
        <end position="855"/>
    </location>
</feature>
<feature type="domain" description="C2H2-type" evidence="13">
    <location>
        <begin position="388"/>
        <end position="415"/>
    </location>
</feature>
<keyword evidence="6" id="KW-0862">Zinc</keyword>
<evidence type="ECO:0000256" key="12">
    <source>
        <dbReference type="SAM" id="MobiDB-lite"/>
    </source>
</evidence>
<dbReference type="AlphaFoldDB" id="Q170G8"/>
<comment type="similarity">
    <text evidence="2">Belongs to the krueppel C2H2-type zinc-finger protein family.</text>
</comment>
<dbReference type="EMBL" id="CH477474">
    <property type="protein sequence ID" value="EAT40332.1"/>
    <property type="molecule type" value="Genomic_DNA"/>
</dbReference>
<dbReference type="InterPro" id="IPR036236">
    <property type="entry name" value="Znf_C2H2_sf"/>
</dbReference>
<evidence type="ECO:0000256" key="1">
    <source>
        <dbReference type="ARBA" id="ARBA00004123"/>
    </source>
</evidence>
<evidence type="ECO:0000256" key="2">
    <source>
        <dbReference type="ARBA" id="ARBA00006991"/>
    </source>
</evidence>
<evidence type="ECO:0000256" key="7">
    <source>
        <dbReference type="ARBA" id="ARBA00023015"/>
    </source>
</evidence>
<feature type="compositionally biased region" description="Low complexity" evidence="12">
    <location>
        <begin position="213"/>
        <end position="225"/>
    </location>
</feature>
<dbReference type="GO" id="GO:0005634">
    <property type="term" value="C:nucleus"/>
    <property type="evidence" value="ECO:0007669"/>
    <property type="project" value="UniProtKB-SubCell"/>
</dbReference>